<dbReference type="Gene3D" id="3.20.20.80">
    <property type="entry name" value="Glycosidases"/>
    <property type="match status" value="1"/>
</dbReference>
<dbReference type="InterPro" id="IPR017853">
    <property type="entry name" value="GH"/>
</dbReference>
<evidence type="ECO:0000313" key="2">
    <source>
        <dbReference type="Proteomes" id="UP000824214"/>
    </source>
</evidence>
<dbReference type="EMBL" id="DWXZ01000042">
    <property type="protein sequence ID" value="HJB36919.1"/>
    <property type="molecule type" value="Genomic_DNA"/>
</dbReference>
<comment type="caution">
    <text evidence="1">The sequence shown here is derived from an EMBL/GenBank/DDBJ whole genome shotgun (WGS) entry which is preliminary data.</text>
</comment>
<protein>
    <submittedName>
        <fullName evidence="1">Alpha-L-fucosidase</fullName>
    </submittedName>
</protein>
<proteinExistence type="predicted"/>
<dbReference type="GO" id="GO:0004560">
    <property type="term" value="F:alpha-L-fucosidase activity"/>
    <property type="evidence" value="ECO:0007669"/>
    <property type="project" value="InterPro"/>
</dbReference>
<reference evidence="1" key="1">
    <citation type="journal article" date="2021" name="PeerJ">
        <title>Extensive microbial diversity within the chicken gut microbiome revealed by metagenomics and culture.</title>
        <authorList>
            <person name="Gilroy R."/>
            <person name="Ravi A."/>
            <person name="Getino M."/>
            <person name="Pursley I."/>
            <person name="Horton D.L."/>
            <person name="Alikhan N.F."/>
            <person name="Baker D."/>
            <person name="Gharbi K."/>
            <person name="Hall N."/>
            <person name="Watson M."/>
            <person name="Adriaenssens E.M."/>
            <person name="Foster-Nyarko E."/>
            <person name="Jarju S."/>
            <person name="Secka A."/>
            <person name="Antonio M."/>
            <person name="Oren A."/>
            <person name="Chaudhuri R.R."/>
            <person name="La Ragione R."/>
            <person name="Hildebrand F."/>
            <person name="Pallen M.J."/>
        </authorList>
    </citation>
    <scope>NUCLEOTIDE SEQUENCE</scope>
    <source>
        <strain evidence="1">ChiBcolR8-3208</strain>
    </source>
</reference>
<dbReference type="SUPFAM" id="SSF51445">
    <property type="entry name" value="(Trans)glycosidases"/>
    <property type="match status" value="1"/>
</dbReference>
<name>A0A9D2RYR4_9FIRM</name>
<dbReference type="GO" id="GO:0005975">
    <property type="term" value="P:carbohydrate metabolic process"/>
    <property type="evidence" value="ECO:0007669"/>
    <property type="project" value="InterPro"/>
</dbReference>
<organism evidence="1 2">
    <name type="scientific">Candidatus Acutalibacter ornithocaccae</name>
    <dbReference type="NCBI Taxonomy" id="2838416"/>
    <lineage>
        <taxon>Bacteria</taxon>
        <taxon>Bacillati</taxon>
        <taxon>Bacillota</taxon>
        <taxon>Clostridia</taxon>
        <taxon>Eubacteriales</taxon>
        <taxon>Acutalibacteraceae</taxon>
        <taxon>Acutalibacter</taxon>
    </lineage>
</organism>
<gene>
    <name evidence="1" type="ORF">H9942_02475</name>
</gene>
<accession>A0A9D2RYR4</accession>
<sequence>MNRQEMFQGKRWGLFNHFLCVPAGDGTGEPCSPEEWNARVDAFDVELLAAQLREVGADYFCITIGQNSGHYCSPNPVYDQLVGISPSKCSRRDLIADLAAALEPQGIDLWVYLPSGAPCADAQAVERLEWVDGQGRRLASFQRKWEAVIREWSLRWGERVKGWWIDGCYYPDAMYNFPDEPNFKSFAAAIRAGNPQAVVAFNRGLEDPFLPQCPWEDYTAGEVGDWLPIPGQKVREQLQGKKLHVLSYLGQTWGQGQPRFPDELVAGYTKLILAQDGILTWDIPLEPNGAIPQAYRRQLQALGRMLEE</sequence>
<evidence type="ECO:0000313" key="1">
    <source>
        <dbReference type="EMBL" id="HJB36919.1"/>
    </source>
</evidence>
<dbReference type="AlphaFoldDB" id="A0A9D2RYR4"/>
<dbReference type="Proteomes" id="UP000824214">
    <property type="component" value="Unassembled WGS sequence"/>
</dbReference>
<reference evidence="1" key="2">
    <citation type="submission" date="2021-04" db="EMBL/GenBank/DDBJ databases">
        <authorList>
            <person name="Gilroy R."/>
        </authorList>
    </citation>
    <scope>NUCLEOTIDE SEQUENCE</scope>
    <source>
        <strain evidence="1">ChiBcolR8-3208</strain>
    </source>
</reference>